<organism evidence="2 3">
    <name type="scientific">Daphnia magna</name>
    <dbReference type="NCBI Taxonomy" id="35525"/>
    <lineage>
        <taxon>Eukaryota</taxon>
        <taxon>Metazoa</taxon>
        <taxon>Ecdysozoa</taxon>
        <taxon>Arthropoda</taxon>
        <taxon>Crustacea</taxon>
        <taxon>Branchiopoda</taxon>
        <taxon>Diplostraca</taxon>
        <taxon>Cladocera</taxon>
        <taxon>Anomopoda</taxon>
        <taxon>Daphniidae</taxon>
        <taxon>Daphnia</taxon>
    </lineage>
</organism>
<keyword evidence="3" id="KW-1185">Reference proteome</keyword>
<feature type="transmembrane region" description="Helical" evidence="1">
    <location>
        <begin position="6"/>
        <end position="22"/>
    </location>
</feature>
<reference evidence="2 3" key="1">
    <citation type="submission" date="2016-03" db="EMBL/GenBank/DDBJ databases">
        <title>EvidentialGene: Evidence-directed Construction of Genes on Genomes.</title>
        <authorList>
            <person name="Gilbert D.G."/>
            <person name="Choi J.-H."/>
            <person name="Mockaitis K."/>
            <person name="Colbourne J."/>
            <person name="Pfrender M."/>
        </authorList>
    </citation>
    <scope>NUCLEOTIDE SEQUENCE [LARGE SCALE GENOMIC DNA]</scope>
    <source>
        <strain evidence="2 3">Xinb3</strain>
        <tissue evidence="2">Complete organism</tissue>
    </source>
</reference>
<dbReference type="Proteomes" id="UP000076858">
    <property type="component" value="Unassembled WGS sequence"/>
</dbReference>
<dbReference type="EMBL" id="LRGB01002864">
    <property type="protein sequence ID" value="KZS05765.1"/>
    <property type="molecule type" value="Genomic_DNA"/>
</dbReference>
<keyword evidence="1" id="KW-0472">Membrane</keyword>
<keyword evidence="1" id="KW-0812">Transmembrane</keyword>
<sequence length="67" mass="7756">MRTVPVYTIPVHIILDVFYILTKKKKWAIKLIFDNSVLLGRCLISPFCCCFGQDNFFLFVKAQKITG</sequence>
<evidence type="ECO:0000313" key="3">
    <source>
        <dbReference type="Proteomes" id="UP000076858"/>
    </source>
</evidence>
<evidence type="ECO:0000313" key="2">
    <source>
        <dbReference type="EMBL" id="KZS05765.1"/>
    </source>
</evidence>
<comment type="caution">
    <text evidence="2">The sequence shown here is derived from an EMBL/GenBank/DDBJ whole genome shotgun (WGS) entry which is preliminary data.</text>
</comment>
<protein>
    <submittedName>
        <fullName evidence="2">Uncharacterized protein</fullName>
    </submittedName>
</protein>
<evidence type="ECO:0000256" key="1">
    <source>
        <dbReference type="SAM" id="Phobius"/>
    </source>
</evidence>
<keyword evidence="1" id="KW-1133">Transmembrane helix</keyword>
<proteinExistence type="predicted"/>
<name>A0A162DCI7_9CRUS</name>
<gene>
    <name evidence="2" type="ORF">APZ42_031029</name>
</gene>
<dbReference type="AlphaFoldDB" id="A0A162DCI7"/>
<accession>A0A162DCI7</accession>